<dbReference type="EMBL" id="JAWDJW010006598">
    <property type="protein sequence ID" value="KAK3064156.1"/>
    <property type="molecule type" value="Genomic_DNA"/>
</dbReference>
<gene>
    <name evidence="1" type="ORF">LTS18_009688</name>
</gene>
<evidence type="ECO:0000313" key="2">
    <source>
        <dbReference type="Proteomes" id="UP001186974"/>
    </source>
</evidence>
<evidence type="ECO:0000313" key="1">
    <source>
        <dbReference type="EMBL" id="KAK3064156.1"/>
    </source>
</evidence>
<reference evidence="1" key="1">
    <citation type="submission" date="2024-09" db="EMBL/GenBank/DDBJ databases">
        <title>Black Yeasts Isolated from many extreme environments.</title>
        <authorList>
            <person name="Coleine C."/>
            <person name="Stajich J.E."/>
            <person name="Selbmann L."/>
        </authorList>
    </citation>
    <scope>NUCLEOTIDE SEQUENCE</scope>
    <source>
        <strain evidence="1">CCFEE 5737</strain>
    </source>
</reference>
<name>A0ACC3D9U8_9PEZI</name>
<keyword evidence="2" id="KW-1185">Reference proteome</keyword>
<sequence>MALTQHLWREGINLFYATPSKPTDYSLALSFRNTISPLFPDYLQSAAGGGHNDVVQFLVELDSIKDTECYARAACAAIEQGHKAVAECLLDAGLDVNAACYHPRTAHKWHLAVLVAVQGQGEILRMLVIRGAQLSIMQQSFHEEASNEIVSADMVRTKPHDPVEGAVAMAAAKGYHDVVRTLVEMEASLDMPADNPNNTVVAAMKSRRHGMVELLVEFGAKRINADEVPICKG</sequence>
<proteinExistence type="predicted"/>
<dbReference type="Proteomes" id="UP001186974">
    <property type="component" value="Unassembled WGS sequence"/>
</dbReference>
<comment type="caution">
    <text evidence="1">The sequence shown here is derived from an EMBL/GenBank/DDBJ whole genome shotgun (WGS) entry which is preliminary data.</text>
</comment>
<organism evidence="1 2">
    <name type="scientific">Coniosporium uncinatum</name>
    <dbReference type="NCBI Taxonomy" id="93489"/>
    <lineage>
        <taxon>Eukaryota</taxon>
        <taxon>Fungi</taxon>
        <taxon>Dikarya</taxon>
        <taxon>Ascomycota</taxon>
        <taxon>Pezizomycotina</taxon>
        <taxon>Dothideomycetes</taxon>
        <taxon>Dothideomycetes incertae sedis</taxon>
        <taxon>Coniosporium</taxon>
    </lineage>
</organism>
<protein>
    <submittedName>
        <fullName evidence="1">Uncharacterized protein</fullName>
    </submittedName>
</protein>
<accession>A0ACC3D9U8</accession>